<evidence type="ECO:0000313" key="1">
    <source>
        <dbReference type="EMBL" id="CRL92334.1"/>
    </source>
</evidence>
<accession>A0A0H5DLM7</accession>
<dbReference type="InterPro" id="IPR011006">
    <property type="entry name" value="CheY-like_superfamily"/>
</dbReference>
<dbReference type="Proteomes" id="UP000182715">
    <property type="component" value="Unassembled WGS sequence"/>
</dbReference>
<dbReference type="OMA" id="RTAHEYC"/>
<proteinExistence type="predicted"/>
<sequence length="365" mass="40836">MEVQLPKIKTVRVMLAGMTAQQESVFKMAFKMHNTTRYETVSPSDGSAVPDLVLADTDAEGGFELWKELAERYKDIPVAVCSEKVPDSEVPYLPKPIRFETLFPMLRKLLQGENVYGKSFIAPADRSAKNNGNVQRTVTIRQFNPNKGLLGALRFAEKNRQDIAILHGNKPVLIVFPSIQRVLLTESVQKLEELCKDENLQVSCKTVPDNPQWREKAKVGIMSCMWQFSIWTAQGRLIYPISPDTPFTLKSWPNLTRLANVPGSIRLSAFLTKASVNLNVLYKVMPLNLNDILNYLAATYTTGFLSVDLKTVSQQAYSDMADKINIGADSASDSEMMKKAEKITTPSQSQSRGLLQRLMKKLLGS</sequence>
<dbReference type="EMBL" id="CVTF01000024">
    <property type="protein sequence ID" value="CRL92334.1"/>
    <property type="molecule type" value="Genomic_DNA"/>
</dbReference>
<dbReference type="SMR" id="A0A0H5DLM7"/>
<evidence type="ECO:0000313" key="2">
    <source>
        <dbReference type="Proteomes" id="UP000182715"/>
    </source>
</evidence>
<reference evidence="1 2" key="1">
    <citation type="submission" date="2014-11" db="EMBL/GenBank/DDBJ databases">
        <authorList>
            <person name="Diene M.Seydina."/>
        </authorList>
    </citation>
    <scope>NUCLEOTIDE SEQUENCE [LARGE SCALE GENOMIC DNA]</scope>
    <source>
        <strain evidence="1 2">Neisseria meningitidis CHUV</strain>
    </source>
</reference>
<name>A0A0H5DLM7_NEIMI</name>
<organism evidence="1 2">
    <name type="scientific">Neisseria meningitidis serogroup B</name>
    <dbReference type="NCBI Taxonomy" id="491"/>
    <lineage>
        <taxon>Bacteria</taxon>
        <taxon>Pseudomonadati</taxon>
        <taxon>Pseudomonadota</taxon>
        <taxon>Betaproteobacteria</taxon>
        <taxon>Neisseriales</taxon>
        <taxon>Neisseriaceae</taxon>
        <taxon>Neisseria</taxon>
    </lineage>
</organism>
<dbReference type="Gene3D" id="3.40.50.2300">
    <property type="match status" value="1"/>
</dbReference>
<protein>
    <submittedName>
        <fullName evidence="1">Uncharacterized protein</fullName>
    </submittedName>
</protein>
<dbReference type="AlphaFoldDB" id="A0A0H5DLM7"/>
<dbReference type="SUPFAM" id="SSF52172">
    <property type="entry name" value="CheY-like"/>
    <property type="match status" value="1"/>
</dbReference>